<evidence type="ECO:0000256" key="3">
    <source>
        <dbReference type="ARBA" id="ARBA00022490"/>
    </source>
</evidence>
<evidence type="ECO:0000256" key="11">
    <source>
        <dbReference type="ARBA" id="ARBA00047527"/>
    </source>
</evidence>
<evidence type="ECO:0000256" key="10">
    <source>
        <dbReference type="ARBA" id="ARBA00038367"/>
    </source>
</evidence>
<dbReference type="InterPro" id="IPR036968">
    <property type="entry name" value="Enolpyruvate_Tfrase_sf"/>
</dbReference>
<sequence length="438" mass="47510">MAKYIIEGGFPLKGKVAVPGAKNAGFKLIIASLLSDEISTLSNISYIRDVISVKKIIEALGAKVAFSDDTMQISGGIKTWEVPAELGIASRASFMYLPVLLHRFKKGKVNLPVGDKIGDRPINWFLDGLKKMGAAIVENDGLVEVTAPNGLSGCNYTFPKNSHTGTEGLIMAAALASGKTKLENSAAEPEIDDLIAFLNKMGAKIRRVSERTIEIEGVVSLKGAVHKVMPDRNEVVTFGCIALGTKGDIEIENANPQVIKAFLEKVKEAGGGVEMAEGGLRIFYKGDLKSTNVETKPYPGFMTDWQSLWTALMTQNFGESTVHETIFENRFGFVPSLQKMGAKIELFSPKVTNPASFYNFDWKSESEKYPHAAKIFGPTRLKGSDLEVTDIRAGATLVFAALAAEGESSLSGIEHIERGYEDLEGRLERLGARIGKIE</sequence>
<evidence type="ECO:0000313" key="14">
    <source>
        <dbReference type="EMBL" id="OGY24295.1"/>
    </source>
</evidence>
<dbReference type="GO" id="GO:0019277">
    <property type="term" value="P:UDP-N-acetylgalactosamine biosynthetic process"/>
    <property type="evidence" value="ECO:0007669"/>
    <property type="project" value="InterPro"/>
</dbReference>
<keyword evidence="6 12" id="KW-0133">Cell shape</keyword>
<feature type="active site" description="Proton donor" evidence="12">
    <location>
        <position position="115"/>
    </location>
</feature>
<dbReference type="PANTHER" id="PTHR43783:SF1">
    <property type="entry name" value="UDP-N-ACETYLGLUCOSAMINE 1-CARBOXYVINYLTRANSFERASE"/>
    <property type="match status" value="1"/>
</dbReference>
<comment type="caution">
    <text evidence="14">The sequence shown here is derived from an EMBL/GenBank/DDBJ whole genome shotgun (WGS) entry which is preliminary data.</text>
</comment>
<keyword evidence="3 12" id="KW-0963">Cytoplasm</keyword>
<dbReference type="HAMAP" id="MF_00111">
    <property type="entry name" value="MurA"/>
    <property type="match status" value="1"/>
</dbReference>
<dbReference type="Proteomes" id="UP000176631">
    <property type="component" value="Unassembled WGS sequence"/>
</dbReference>
<name>A0A1G1W9F6_9BACT</name>
<dbReference type="UniPathway" id="UPA00219"/>
<comment type="catalytic activity">
    <reaction evidence="11 12">
        <text>phosphoenolpyruvate + UDP-N-acetyl-alpha-D-glucosamine = UDP-N-acetyl-3-O-(1-carboxyvinyl)-alpha-D-glucosamine + phosphate</text>
        <dbReference type="Rhea" id="RHEA:18681"/>
        <dbReference type="ChEBI" id="CHEBI:43474"/>
        <dbReference type="ChEBI" id="CHEBI:57705"/>
        <dbReference type="ChEBI" id="CHEBI:58702"/>
        <dbReference type="ChEBI" id="CHEBI:68483"/>
        <dbReference type="EC" id="2.5.1.7"/>
    </reaction>
</comment>
<accession>A0A1G1W9F6</accession>
<evidence type="ECO:0000256" key="1">
    <source>
        <dbReference type="ARBA" id="ARBA00004496"/>
    </source>
</evidence>
<dbReference type="SUPFAM" id="SSF55205">
    <property type="entry name" value="EPT/RTPC-like"/>
    <property type="match status" value="1"/>
</dbReference>
<comment type="pathway">
    <text evidence="2 12">Cell wall biogenesis; peptidoglycan biosynthesis.</text>
</comment>
<keyword evidence="9 12" id="KW-0961">Cell wall biogenesis/degradation</keyword>
<dbReference type="EC" id="2.5.1.7" evidence="12"/>
<dbReference type="GO" id="GO:0005737">
    <property type="term" value="C:cytoplasm"/>
    <property type="evidence" value="ECO:0007669"/>
    <property type="project" value="UniProtKB-SubCell"/>
</dbReference>
<evidence type="ECO:0000256" key="9">
    <source>
        <dbReference type="ARBA" id="ARBA00023316"/>
    </source>
</evidence>
<dbReference type="InterPro" id="IPR013792">
    <property type="entry name" value="RNA3'P_cycl/enolpyr_Trfase_a/b"/>
</dbReference>
<comment type="similarity">
    <text evidence="10 12">Belongs to the EPSP synthase family. MurA subfamily.</text>
</comment>
<evidence type="ECO:0000256" key="2">
    <source>
        <dbReference type="ARBA" id="ARBA00004752"/>
    </source>
</evidence>
<keyword evidence="5 12" id="KW-0808">Transferase</keyword>
<dbReference type="NCBIfam" id="TIGR01072">
    <property type="entry name" value="murA"/>
    <property type="match status" value="1"/>
</dbReference>
<dbReference type="AlphaFoldDB" id="A0A1G1W9F6"/>
<feature type="binding site" evidence="12">
    <location>
        <position position="91"/>
    </location>
    <ligand>
        <name>UDP-N-acetyl-alpha-D-glucosamine</name>
        <dbReference type="ChEBI" id="CHEBI:57705"/>
    </ligand>
</feature>
<dbReference type="GO" id="GO:0008760">
    <property type="term" value="F:UDP-N-acetylglucosamine 1-carboxyvinyltransferase activity"/>
    <property type="evidence" value="ECO:0007669"/>
    <property type="project" value="UniProtKB-UniRule"/>
</dbReference>
<comment type="function">
    <text evidence="12">Cell wall formation. Adds enolpyruvyl to UDP-N-acetylglucosamine.</text>
</comment>
<dbReference type="GO" id="GO:0009252">
    <property type="term" value="P:peptidoglycan biosynthetic process"/>
    <property type="evidence" value="ECO:0007669"/>
    <property type="project" value="UniProtKB-UniRule"/>
</dbReference>
<dbReference type="InterPro" id="IPR001986">
    <property type="entry name" value="Enolpyruvate_Tfrase_dom"/>
</dbReference>
<keyword evidence="4 12" id="KW-0132">Cell division</keyword>
<feature type="domain" description="Enolpyruvate transferase" evidence="13">
    <location>
        <begin position="7"/>
        <end position="426"/>
    </location>
</feature>
<evidence type="ECO:0000256" key="8">
    <source>
        <dbReference type="ARBA" id="ARBA00023306"/>
    </source>
</evidence>
<dbReference type="PANTHER" id="PTHR43783">
    <property type="entry name" value="UDP-N-ACETYLGLUCOSAMINE 1-CARBOXYVINYLTRANSFERASE"/>
    <property type="match status" value="1"/>
</dbReference>
<organism evidence="14 15">
    <name type="scientific">Candidatus Woykebacteria bacterium RBG_13_40_15</name>
    <dbReference type="NCBI Taxonomy" id="1802593"/>
    <lineage>
        <taxon>Bacteria</taxon>
        <taxon>Candidatus Woykeibacteriota</taxon>
    </lineage>
</organism>
<gene>
    <name evidence="12" type="primary">murA</name>
    <name evidence="14" type="ORF">A2172_00290</name>
</gene>
<dbReference type="InterPro" id="IPR050068">
    <property type="entry name" value="MurA_subfamily"/>
</dbReference>
<dbReference type="EMBL" id="MHCP01000014">
    <property type="protein sequence ID" value="OGY24295.1"/>
    <property type="molecule type" value="Genomic_DNA"/>
</dbReference>
<evidence type="ECO:0000313" key="15">
    <source>
        <dbReference type="Proteomes" id="UP000176631"/>
    </source>
</evidence>
<evidence type="ECO:0000259" key="13">
    <source>
        <dbReference type="Pfam" id="PF00275"/>
    </source>
</evidence>
<feature type="binding site" evidence="12">
    <location>
        <begin position="22"/>
        <end position="23"/>
    </location>
    <ligand>
        <name>phosphoenolpyruvate</name>
        <dbReference type="ChEBI" id="CHEBI:58702"/>
    </ligand>
</feature>
<evidence type="ECO:0000256" key="5">
    <source>
        <dbReference type="ARBA" id="ARBA00022679"/>
    </source>
</evidence>
<feature type="binding site" evidence="12">
    <location>
        <position position="304"/>
    </location>
    <ligand>
        <name>UDP-N-acetyl-alpha-D-glucosamine</name>
        <dbReference type="ChEBI" id="CHEBI:57705"/>
    </ligand>
</feature>
<evidence type="ECO:0000256" key="7">
    <source>
        <dbReference type="ARBA" id="ARBA00022984"/>
    </source>
</evidence>
<dbReference type="GO" id="GO:0008360">
    <property type="term" value="P:regulation of cell shape"/>
    <property type="evidence" value="ECO:0007669"/>
    <property type="project" value="UniProtKB-KW"/>
</dbReference>
<dbReference type="Pfam" id="PF00275">
    <property type="entry name" value="EPSP_synthase"/>
    <property type="match status" value="1"/>
</dbReference>
<dbReference type="CDD" id="cd01555">
    <property type="entry name" value="UdpNAET"/>
    <property type="match status" value="1"/>
</dbReference>
<dbReference type="InterPro" id="IPR005750">
    <property type="entry name" value="UDP_GlcNAc_COvinyl_MurA"/>
</dbReference>
<feature type="binding site" evidence="12">
    <location>
        <position position="326"/>
    </location>
    <ligand>
        <name>UDP-N-acetyl-alpha-D-glucosamine</name>
        <dbReference type="ChEBI" id="CHEBI:57705"/>
    </ligand>
</feature>
<comment type="caution">
    <text evidence="12">Lacks conserved residue(s) required for the propagation of feature annotation.</text>
</comment>
<evidence type="ECO:0000256" key="12">
    <source>
        <dbReference type="HAMAP-Rule" id="MF_00111"/>
    </source>
</evidence>
<dbReference type="NCBIfam" id="NF006873">
    <property type="entry name" value="PRK09369.1"/>
    <property type="match status" value="1"/>
</dbReference>
<evidence type="ECO:0000256" key="4">
    <source>
        <dbReference type="ARBA" id="ARBA00022618"/>
    </source>
</evidence>
<protein>
    <recommendedName>
        <fullName evidence="12">UDP-N-acetylglucosamine 1-carboxyvinyltransferase</fullName>
        <ecNumber evidence="12">2.5.1.7</ecNumber>
    </recommendedName>
    <alternativeName>
        <fullName evidence="12">Enoylpyruvate transferase</fullName>
    </alternativeName>
    <alternativeName>
        <fullName evidence="12">UDP-N-acetylglucosamine enolpyruvyl transferase</fullName>
        <shortName evidence="12">EPT</shortName>
    </alternativeName>
</protein>
<reference evidence="14 15" key="1">
    <citation type="journal article" date="2016" name="Nat. Commun.">
        <title>Thousands of microbial genomes shed light on interconnected biogeochemical processes in an aquifer system.</title>
        <authorList>
            <person name="Anantharaman K."/>
            <person name="Brown C.T."/>
            <person name="Hug L.A."/>
            <person name="Sharon I."/>
            <person name="Castelle C.J."/>
            <person name="Probst A.J."/>
            <person name="Thomas B.C."/>
            <person name="Singh A."/>
            <person name="Wilkins M.J."/>
            <person name="Karaoz U."/>
            <person name="Brodie E.L."/>
            <person name="Williams K.H."/>
            <person name="Hubbard S.S."/>
            <person name="Banfield J.F."/>
        </authorList>
    </citation>
    <scope>NUCLEOTIDE SEQUENCE [LARGE SCALE GENOMIC DNA]</scope>
</reference>
<keyword evidence="7 12" id="KW-0573">Peptidoglycan synthesis</keyword>
<dbReference type="STRING" id="1802593.A2172_00290"/>
<dbReference type="GO" id="GO:0071555">
    <property type="term" value="P:cell wall organization"/>
    <property type="evidence" value="ECO:0007669"/>
    <property type="project" value="UniProtKB-KW"/>
</dbReference>
<dbReference type="Gene3D" id="3.65.10.10">
    <property type="entry name" value="Enolpyruvate transferase domain"/>
    <property type="match status" value="2"/>
</dbReference>
<proteinExistence type="inferred from homology"/>
<comment type="subcellular location">
    <subcellularLocation>
        <location evidence="1 12">Cytoplasm</location>
    </subcellularLocation>
</comment>
<evidence type="ECO:0000256" key="6">
    <source>
        <dbReference type="ARBA" id="ARBA00022960"/>
    </source>
</evidence>
<keyword evidence="8 12" id="KW-0131">Cell cycle</keyword>
<dbReference type="GO" id="GO:0051301">
    <property type="term" value="P:cell division"/>
    <property type="evidence" value="ECO:0007669"/>
    <property type="project" value="UniProtKB-KW"/>
</dbReference>